<accession>A0A5D8Q867</accession>
<evidence type="ECO:0000313" key="2">
    <source>
        <dbReference type="EMBL" id="TZE80691.1"/>
    </source>
</evidence>
<dbReference type="PANTHER" id="PTHR46889">
    <property type="entry name" value="TRANSPOSASE INSF FOR INSERTION SEQUENCE IS3B-RELATED"/>
    <property type="match status" value="1"/>
</dbReference>
<dbReference type="InterPro" id="IPR036397">
    <property type="entry name" value="RNaseH_sf"/>
</dbReference>
<dbReference type="GO" id="GO:0015074">
    <property type="term" value="P:DNA integration"/>
    <property type="evidence" value="ECO:0007669"/>
    <property type="project" value="InterPro"/>
</dbReference>
<reference evidence="2 3" key="1">
    <citation type="submission" date="2019-08" db="EMBL/GenBank/DDBJ databases">
        <title>Calorimonas adulescens gen. nov., sp. nov., an anaerobic thermophilic bacterium from Sakhalin hot spring.</title>
        <authorList>
            <person name="Khomyakova M.A."/>
            <person name="Merkel A.Y."/>
            <person name="Novikov A."/>
            <person name="Bonch-Osmolovskaya E.A."/>
            <person name="Slobodkin A.I."/>
        </authorList>
    </citation>
    <scope>NUCLEOTIDE SEQUENCE [LARGE SCALE GENOMIC DNA]</scope>
    <source>
        <strain evidence="2 3">A05MB</strain>
    </source>
</reference>
<dbReference type="InterPro" id="IPR001584">
    <property type="entry name" value="Integrase_cat-core"/>
</dbReference>
<dbReference type="EMBL" id="VTPS01000027">
    <property type="protein sequence ID" value="TZE80691.1"/>
    <property type="molecule type" value="Genomic_DNA"/>
</dbReference>
<dbReference type="Gene3D" id="3.30.420.10">
    <property type="entry name" value="Ribonuclease H-like superfamily/Ribonuclease H"/>
    <property type="match status" value="1"/>
</dbReference>
<dbReference type="PROSITE" id="PS50994">
    <property type="entry name" value="INTEGRASE"/>
    <property type="match status" value="1"/>
</dbReference>
<sequence>MDITYVTIFPRIIFILDIIDTYTLEIVGYKAGFSITKNDVVKTVTKAIASRHITDSLTIRTDNGPQFKSKEFQEFCTKLGIFHERIPVRSPERNPNIERFHRTLKEEYVNLNDFESYNSFFKGLDNYIKFYLRERPHESLNYMTPSAFYEAFLRNNVNRGVLVV</sequence>
<dbReference type="Pfam" id="PF00665">
    <property type="entry name" value="rve"/>
    <property type="match status" value="1"/>
</dbReference>
<comment type="caution">
    <text evidence="2">The sequence shown here is derived from an EMBL/GenBank/DDBJ whole genome shotgun (WGS) entry which is preliminary data.</text>
</comment>
<feature type="domain" description="Integrase catalytic" evidence="1">
    <location>
        <begin position="1"/>
        <end position="153"/>
    </location>
</feature>
<evidence type="ECO:0000259" key="1">
    <source>
        <dbReference type="PROSITE" id="PS50994"/>
    </source>
</evidence>
<evidence type="ECO:0000313" key="3">
    <source>
        <dbReference type="Proteomes" id="UP000322976"/>
    </source>
</evidence>
<name>A0A5D8Q867_9THEO</name>
<keyword evidence="3" id="KW-1185">Reference proteome</keyword>
<dbReference type="Proteomes" id="UP000322976">
    <property type="component" value="Unassembled WGS sequence"/>
</dbReference>
<proteinExistence type="predicted"/>
<organism evidence="2 3">
    <name type="scientific">Calorimonas adulescens</name>
    <dbReference type="NCBI Taxonomy" id="2606906"/>
    <lineage>
        <taxon>Bacteria</taxon>
        <taxon>Bacillati</taxon>
        <taxon>Bacillota</taxon>
        <taxon>Clostridia</taxon>
        <taxon>Thermoanaerobacterales</taxon>
        <taxon>Thermoanaerobacteraceae</taxon>
        <taxon>Calorimonas</taxon>
    </lineage>
</organism>
<dbReference type="SUPFAM" id="SSF53098">
    <property type="entry name" value="Ribonuclease H-like"/>
    <property type="match status" value="1"/>
</dbReference>
<dbReference type="InterPro" id="IPR050900">
    <property type="entry name" value="Transposase_IS3/IS150/IS904"/>
</dbReference>
<protein>
    <submittedName>
        <fullName evidence="2">Transposase family protein</fullName>
    </submittedName>
</protein>
<dbReference type="AlphaFoldDB" id="A0A5D8Q867"/>
<dbReference type="InterPro" id="IPR012337">
    <property type="entry name" value="RNaseH-like_sf"/>
</dbReference>
<gene>
    <name evidence="2" type="ORF">FWJ32_12520</name>
</gene>
<dbReference type="PANTHER" id="PTHR46889:SF4">
    <property type="entry name" value="TRANSPOSASE INSO FOR INSERTION SEQUENCE ELEMENT IS911B-RELATED"/>
    <property type="match status" value="1"/>
</dbReference>
<dbReference type="GO" id="GO:0003676">
    <property type="term" value="F:nucleic acid binding"/>
    <property type="evidence" value="ECO:0007669"/>
    <property type="project" value="InterPro"/>
</dbReference>